<feature type="binding site" evidence="10">
    <location>
        <begin position="297"/>
        <end position="301"/>
    </location>
    <ligand>
        <name>ATP</name>
        <dbReference type="ChEBI" id="CHEBI:30616"/>
    </ligand>
</feature>
<feature type="active site" description="Tele-AMP-histidine intermediate" evidence="9">
    <location>
        <position position="323"/>
    </location>
</feature>
<evidence type="ECO:0000259" key="11">
    <source>
        <dbReference type="Pfam" id="PF01137"/>
    </source>
</evidence>
<dbReference type="GO" id="GO:0005524">
    <property type="term" value="F:ATP binding"/>
    <property type="evidence" value="ECO:0007669"/>
    <property type="project" value="UniProtKB-KW"/>
</dbReference>
<dbReference type="Pfam" id="PF01137">
    <property type="entry name" value="RTC"/>
    <property type="match status" value="1"/>
</dbReference>
<dbReference type="InterPro" id="IPR037136">
    <property type="entry name" value="RNA3'_phos_cyclase_dom_sf"/>
</dbReference>
<organism evidence="13 14">
    <name type="scientific">Actinia tenebrosa</name>
    <name type="common">Australian red waratah sea anemone</name>
    <dbReference type="NCBI Taxonomy" id="6105"/>
    <lineage>
        <taxon>Eukaryota</taxon>
        <taxon>Metazoa</taxon>
        <taxon>Cnidaria</taxon>
        <taxon>Anthozoa</taxon>
        <taxon>Hexacorallia</taxon>
        <taxon>Actiniaria</taxon>
        <taxon>Actiniidae</taxon>
        <taxon>Actinia</taxon>
    </lineage>
</organism>
<protein>
    <recommendedName>
        <fullName evidence="3">RNA 3'-terminal phosphate cyclase</fullName>
        <ecNumber evidence="2">6.5.1.4</ecNumber>
    </recommendedName>
    <alternativeName>
        <fullName evidence="7">RNA terminal phosphate cyclase domain-containing protein 1</fullName>
    </alternativeName>
</protein>
<evidence type="ECO:0000256" key="6">
    <source>
        <dbReference type="ARBA" id="ARBA00024481"/>
    </source>
</evidence>
<dbReference type="Pfam" id="PF05189">
    <property type="entry name" value="RTC_insert"/>
    <property type="match status" value="1"/>
</dbReference>
<keyword evidence="4" id="KW-0436">Ligase</keyword>
<dbReference type="EC" id="6.5.1.4" evidence="2"/>
<dbReference type="InterPro" id="IPR013791">
    <property type="entry name" value="RNA3'-term_phos_cycl_insert"/>
</dbReference>
<comment type="similarity">
    <text evidence="1">Belongs to the RNA 3'-terminal cyclase family. Type 1 subfamily.</text>
</comment>
<feature type="domain" description="RNA 3'-terminal phosphate cyclase insert" evidence="12">
    <location>
        <begin position="188"/>
        <end position="288"/>
    </location>
</feature>
<accession>A0A6P8J397</accession>
<dbReference type="InParanoid" id="A0A6P8J397"/>
<dbReference type="GO" id="GO:0005634">
    <property type="term" value="C:nucleus"/>
    <property type="evidence" value="ECO:0007669"/>
    <property type="project" value="TreeGrafter"/>
</dbReference>
<dbReference type="GO" id="GO:0003963">
    <property type="term" value="F:RNA-3'-phosphate cyclase activity"/>
    <property type="evidence" value="ECO:0007669"/>
    <property type="project" value="UniProtKB-EC"/>
</dbReference>
<sequence length="367" mass="39230">MAEEKKEVIQIDGSLMEGGGQILRNSVTLSCLLNCPVHVYNIRAGRSNPGLRPQHMTGLQLVRDVCAGRLDGDTVGSTSINLHPSRIISGNFVADTKTAGSICLLIQVALPCLLYGPSTSQLTLKGGTNADMAPPIDYMIDVFKPAAEKFGVQFNLEIEKRGYYPKGGGIVHVKVKPVKQLRAVQMVEFGSLVRLTGFAFVAGVLPYKIAQTMAREATKLLKRRYGDVPIDIKAVQESHDKAVGNGTGIQVMAETSTGCRLAGSALGKKGVPAEQVAADAVDQLVQNLESGGCVDEHLQDQLIILMALAEGKSHVKAGPLTMHTKTAIHVAQLVTKAKFNVTPCEGDSKDETCFIECEGIGMINTHL</sequence>
<dbReference type="InterPro" id="IPR000228">
    <property type="entry name" value="RNA3'_term_phos_cyc"/>
</dbReference>
<dbReference type="SUPFAM" id="SSF55205">
    <property type="entry name" value="EPT/RTPC-like"/>
    <property type="match status" value="2"/>
</dbReference>
<feature type="domain" description="RNA 3'-terminal phosphate cyclase" evidence="11">
    <location>
        <begin position="16"/>
        <end position="341"/>
    </location>
</feature>
<dbReference type="PROSITE" id="PS01287">
    <property type="entry name" value="RTC"/>
    <property type="match status" value="1"/>
</dbReference>
<keyword evidence="5 10" id="KW-0547">Nucleotide-binding</keyword>
<keyword evidence="10" id="KW-0067">ATP-binding</keyword>
<dbReference type="FunCoup" id="A0A6P8J397">
    <property type="interactions" value="2109"/>
</dbReference>
<dbReference type="GO" id="GO:0006396">
    <property type="term" value="P:RNA processing"/>
    <property type="evidence" value="ECO:0007669"/>
    <property type="project" value="InterPro"/>
</dbReference>
<evidence type="ECO:0000256" key="7">
    <source>
        <dbReference type="ARBA" id="ARBA00032543"/>
    </source>
</evidence>
<evidence type="ECO:0000256" key="3">
    <source>
        <dbReference type="ARBA" id="ARBA00021428"/>
    </source>
</evidence>
<dbReference type="InterPro" id="IPR013792">
    <property type="entry name" value="RNA3'P_cycl/enolpyr_Trfase_a/b"/>
</dbReference>
<evidence type="ECO:0000259" key="12">
    <source>
        <dbReference type="Pfam" id="PF05189"/>
    </source>
</evidence>
<dbReference type="Gene3D" id="3.30.360.20">
    <property type="entry name" value="RNA 3'-terminal phosphate cyclase, insert domain"/>
    <property type="match status" value="1"/>
</dbReference>
<dbReference type="AlphaFoldDB" id="A0A6P8J397"/>
<proteinExistence type="inferred from homology"/>
<dbReference type="InterPro" id="IPR036553">
    <property type="entry name" value="RPTC_insert"/>
</dbReference>
<dbReference type="InterPro" id="IPR017770">
    <property type="entry name" value="RNA3'_term_phos_cyc_type_1"/>
</dbReference>
<dbReference type="PIRSF" id="PIRSF005378">
    <property type="entry name" value="RNA3'_term_phos_cycl_euk"/>
    <property type="match status" value="1"/>
</dbReference>
<dbReference type="PANTHER" id="PTHR11096:SF0">
    <property type="entry name" value="RNA 3'-TERMINAL PHOSPHATE CYCLASE"/>
    <property type="match status" value="1"/>
</dbReference>
<evidence type="ECO:0000256" key="8">
    <source>
        <dbReference type="ARBA" id="ARBA00045867"/>
    </source>
</evidence>
<evidence type="ECO:0000256" key="9">
    <source>
        <dbReference type="PIRSR" id="PIRSR005378-1"/>
    </source>
</evidence>
<dbReference type="Gene3D" id="3.65.10.20">
    <property type="entry name" value="RNA 3'-terminal phosphate cyclase domain"/>
    <property type="match status" value="1"/>
</dbReference>
<dbReference type="InterPro" id="IPR023797">
    <property type="entry name" value="RNA3'_phos_cyclase_dom"/>
</dbReference>
<dbReference type="GeneID" id="116308232"/>
<feature type="binding site" evidence="10">
    <location>
        <position position="107"/>
    </location>
    <ligand>
        <name>ATP</name>
        <dbReference type="ChEBI" id="CHEBI:30616"/>
    </ligand>
</feature>
<dbReference type="SUPFAM" id="SSF52913">
    <property type="entry name" value="RNA 3'-terminal phosphate cyclase, RPTC, insert domain"/>
    <property type="match status" value="1"/>
</dbReference>
<dbReference type="NCBIfam" id="TIGR03399">
    <property type="entry name" value="RNA_3prim_cycl"/>
    <property type="match status" value="1"/>
</dbReference>
<comment type="catalytic activity">
    <reaction evidence="6">
        <text>a 3'-end 3'-phospho-ribonucleotide-RNA + ATP = a 3'-end 2',3'-cyclophospho-ribonucleotide-RNA + AMP + diphosphate</text>
        <dbReference type="Rhea" id="RHEA:23976"/>
        <dbReference type="Rhea" id="RHEA-COMP:10463"/>
        <dbReference type="Rhea" id="RHEA-COMP:10464"/>
        <dbReference type="ChEBI" id="CHEBI:30616"/>
        <dbReference type="ChEBI" id="CHEBI:33019"/>
        <dbReference type="ChEBI" id="CHEBI:83062"/>
        <dbReference type="ChEBI" id="CHEBI:83064"/>
        <dbReference type="ChEBI" id="CHEBI:456215"/>
        <dbReference type="EC" id="6.5.1.4"/>
    </reaction>
</comment>
<gene>
    <name evidence="14" type="primary">LOC116308232</name>
</gene>
<dbReference type="OrthoDB" id="25029at2759"/>
<comment type="function">
    <text evidence="8">Catalyzes the conversion of 3'-phosphate to a 2',3'-cyclic phosphodiester at the end of RNA. The mechanism of action of the enzyme occurs in 3 steps: (A) adenylation of the enzyme by ATP; (B) transfer of adenylate to an RNA-N3'P to produce RNA-N3'PP5'A; (C) and attack of the adjacent 2'-hydroxyl on the 3'-phosphorus in the diester linkage to produce the cyclic end product. Likely functions in some aspects of cellular RNA processing. Function plays an important role in regulating axon regeneration by inhibiting central nervous system (CNS) axon regeneration following optic nerve injury.</text>
</comment>
<dbReference type="CDD" id="cd00874">
    <property type="entry name" value="RNA_Cyclase_Class_II"/>
    <property type="match status" value="1"/>
</dbReference>
<reference evidence="14" key="1">
    <citation type="submission" date="2025-08" db="UniProtKB">
        <authorList>
            <consortium name="RefSeq"/>
        </authorList>
    </citation>
    <scope>IDENTIFICATION</scope>
    <source>
        <tissue evidence="14">Tentacle</tissue>
    </source>
</reference>
<dbReference type="KEGG" id="aten:116308232"/>
<evidence type="ECO:0000256" key="2">
    <source>
        <dbReference type="ARBA" id="ARBA00012725"/>
    </source>
</evidence>
<dbReference type="HAMAP" id="MF_00200">
    <property type="entry name" value="RTC"/>
    <property type="match status" value="1"/>
</dbReference>
<dbReference type="RefSeq" id="XP_031574471.1">
    <property type="nucleotide sequence ID" value="XM_031718611.1"/>
</dbReference>
<keyword evidence="13" id="KW-1185">Reference proteome</keyword>
<dbReference type="InterPro" id="IPR020719">
    <property type="entry name" value="RNA3'_term_phos_cycl-like_CS"/>
</dbReference>
<dbReference type="Proteomes" id="UP000515163">
    <property type="component" value="Unplaced"/>
</dbReference>
<evidence type="ECO:0000256" key="1">
    <source>
        <dbReference type="ARBA" id="ARBA00009206"/>
    </source>
</evidence>
<evidence type="ECO:0000256" key="4">
    <source>
        <dbReference type="ARBA" id="ARBA00022598"/>
    </source>
</evidence>
<dbReference type="FunFam" id="3.30.360.20:FF:000002">
    <property type="entry name" value="RNA terminal phosphate cyclase-like 1"/>
    <property type="match status" value="1"/>
</dbReference>
<evidence type="ECO:0000313" key="13">
    <source>
        <dbReference type="Proteomes" id="UP000515163"/>
    </source>
</evidence>
<evidence type="ECO:0000256" key="10">
    <source>
        <dbReference type="PIRSR" id="PIRSR005378-2"/>
    </source>
</evidence>
<evidence type="ECO:0000313" key="14">
    <source>
        <dbReference type="RefSeq" id="XP_031574471.1"/>
    </source>
</evidence>
<dbReference type="PANTHER" id="PTHR11096">
    <property type="entry name" value="RNA 3' TERMINAL PHOSPHATE CYCLASE"/>
    <property type="match status" value="1"/>
</dbReference>
<name>A0A6P8J397_ACTTE</name>
<evidence type="ECO:0000256" key="5">
    <source>
        <dbReference type="ARBA" id="ARBA00022741"/>
    </source>
</evidence>